<gene>
    <name evidence="7" type="ORF">GM415_02025</name>
</gene>
<keyword evidence="3 7" id="KW-0378">Hydrolase</keyword>
<dbReference type="Gene3D" id="3.90.1720.10">
    <property type="entry name" value="endopeptidase domain like (from Nostoc punctiforme)"/>
    <property type="match status" value="1"/>
</dbReference>
<evidence type="ECO:0000256" key="3">
    <source>
        <dbReference type="ARBA" id="ARBA00022801"/>
    </source>
</evidence>
<dbReference type="Pfam" id="PF00877">
    <property type="entry name" value="NLPC_P60"/>
    <property type="match status" value="1"/>
</dbReference>
<dbReference type="EMBL" id="CP046400">
    <property type="protein sequence ID" value="QGY38962.1"/>
    <property type="molecule type" value="Genomic_DNA"/>
</dbReference>
<dbReference type="InterPro" id="IPR038765">
    <property type="entry name" value="Papain-like_cys_pep_sf"/>
</dbReference>
<keyword evidence="5" id="KW-0732">Signal</keyword>
<dbReference type="SUPFAM" id="SSF54001">
    <property type="entry name" value="Cysteine proteinases"/>
    <property type="match status" value="1"/>
</dbReference>
<sequence>MSCSTAHTFCKAAGAALCLILLLMGGCASRSVPQPESEPRHATRQKASPKAAAVIRTARVLLGAPYKWGGTSPKTGFDCSGFVWFVYHQNGINLPRISWQQFGVGEAVGFEDIRPGDLLFHKVDKGAKSLHVGIVTDRGTFIHAPSSGKRVMESLLSNEYWRTHFIGARRLL</sequence>
<feature type="signal peptide" evidence="5">
    <location>
        <begin position="1"/>
        <end position="30"/>
    </location>
</feature>
<evidence type="ECO:0000259" key="6">
    <source>
        <dbReference type="PROSITE" id="PS51935"/>
    </source>
</evidence>
<dbReference type="PANTHER" id="PTHR47053">
    <property type="entry name" value="MUREIN DD-ENDOPEPTIDASE MEPH-RELATED"/>
    <property type="match status" value="1"/>
</dbReference>
<dbReference type="AlphaFoldDB" id="A0A6I6JEX1"/>
<dbReference type="GO" id="GO:0006508">
    <property type="term" value="P:proteolysis"/>
    <property type="evidence" value="ECO:0007669"/>
    <property type="project" value="UniProtKB-KW"/>
</dbReference>
<keyword evidence="8" id="KW-1185">Reference proteome</keyword>
<feature type="chain" id="PRO_5026235944" evidence="5">
    <location>
        <begin position="31"/>
        <end position="172"/>
    </location>
</feature>
<dbReference type="GO" id="GO:0008234">
    <property type="term" value="F:cysteine-type peptidase activity"/>
    <property type="evidence" value="ECO:0007669"/>
    <property type="project" value="UniProtKB-KW"/>
</dbReference>
<evidence type="ECO:0000256" key="2">
    <source>
        <dbReference type="ARBA" id="ARBA00022670"/>
    </source>
</evidence>
<evidence type="ECO:0000256" key="4">
    <source>
        <dbReference type="ARBA" id="ARBA00022807"/>
    </source>
</evidence>
<comment type="similarity">
    <text evidence="1">Belongs to the peptidase C40 family.</text>
</comment>
<dbReference type="PANTHER" id="PTHR47053:SF1">
    <property type="entry name" value="MUREIN DD-ENDOPEPTIDASE MEPH-RELATED"/>
    <property type="match status" value="1"/>
</dbReference>
<keyword evidence="4" id="KW-0788">Thiol protease</keyword>
<dbReference type="KEGG" id="psel:GM415_02025"/>
<evidence type="ECO:0000256" key="1">
    <source>
        <dbReference type="ARBA" id="ARBA00007074"/>
    </source>
</evidence>
<reference evidence="7 8" key="1">
    <citation type="submission" date="2019-11" db="EMBL/GenBank/DDBJ databases">
        <authorList>
            <person name="Zheng R.K."/>
            <person name="Sun C.M."/>
        </authorList>
    </citation>
    <scope>NUCLEOTIDE SEQUENCE [LARGE SCALE GENOMIC DNA]</scope>
    <source>
        <strain evidence="7 8">SRB007</strain>
    </source>
</reference>
<proteinExistence type="inferred from homology"/>
<organism evidence="7 8">
    <name type="scientific">Pseudodesulfovibrio cashew</name>
    <dbReference type="NCBI Taxonomy" id="2678688"/>
    <lineage>
        <taxon>Bacteria</taxon>
        <taxon>Pseudomonadati</taxon>
        <taxon>Thermodesulfobacteriota</taxon>
        <taxon>Desulfovibrionia</taxon>
        <taxon>Desulfovibrionales</taxon>
        <taxon>Desulfovibrionaceae</taxon>
    </lineage>
</organism>
<dbReference type="InterPro" id="IPR051202">
    <property type="entry name" value="Peptidase_C40"/>
</dbReference>
<dbReference type="PROSITE" id="PS51935">
    <property type="entry name" value="NLPC_P60"/>
    <property type="match status" value="1"/>
</dbReference>
<dbReference type="Proteomes" id="UP000428328">
    <property type="component" value="Chromosome"/>
</dbReference>
<evidence type="ECO:0000256" key="5">
    <source>
        <dbReference type="SAM" id="SignalP"/>
    </source>
</evidence>
<keyword evidence="2" id="KW-0645">Protease</keyword>
<accession>A0A6I6JEX1</accession>
<protein>
    <submittedName>
        <fullName evidence="7">Glycoside hydrolase</fullName>
    </submittedName>
</protein>
<evidence type="ECO:0000313" key="7">
    <source>
        <dbReference type="EMBL" id="QGY38962.1"/>
    </source>
</evidence>
<dbReference type="RefSeq" id="WP_158946173.1">
    <property type="nucleotide sequence ID" value="NZ_CP046400.1"/>
</dbReference>
<dbReference type="InterPro" id="IPR000064">
    <property type="entry name" value="NLP_P60_dom"/>
</dbReference>
<feature type="domain" description="NlpC/P60" evidence="6">
    <location>
        <begin position="48"/>
        <end position="172"/>
    </location>
</feature>
<evidence type="ECO:0000313" key="8">
    <source>
        <dbReference type="Proteomes" id="UP000428328"/>
    </source>
</evidence>
<name>A0A6I6JEX1_9BACT</name>